<name>A0AAD7AM76_9AGAR</name>
<evidence type="ECO:0000256" key="1">
    <source>
        <dbReference type="SAM" id="MobiDB-lite"/>
    </source>
</evidence>
<evidence type="ECO:0000313" key="3">
    <source>
        <dbReference type="Proteomes" id="UP001218218"/>
    </source>
</evidence>
<feature type="region of interest" description="Disordered" evidence="1">
    <location>
        <begin position="95"/>
        <end position="114"/>
    </location>
</feature>
<accession>A0AAD7AM76</accession>
<feature type="compositionally biased region" description="Basic and acidic residues" evidence="1">
    <location>
        <begin position="102"/>
        <end position="114"/>
    </location>
</feature>
<keyword evidence="3" id="KW-1185">Reference proteome</keyword>
<comment type="caution">
    <text evidence="2">The sequence shown here is derived from an EMBL/GenBank/DDBJ whole genome shotgun (WGS) entry which is preliminary data.</text>
</comment>
<evidence type="ECO:0000313" key="2">
    <source>
        <dbReference type="EMBL" id="KAJ7362785.1"/>
    </source>
</evidence>
<dbReference type="Proteomes" id="UP001218218">
    <property type="component" value="Unassembled WGS sequence"/>
</dbReference>
<proteinExistence type="predicted"/>
<protein>
    <submittedName>
        <fullName evidence="2">Uncharacterized protein</fullName>
    </submittedName>
</protein>
<dbReference type="AlphaFoldDB" id="A0AAD7AM76"/>
<organism evidence="2 3">
    <name type="scientific">Mycena albidolilacea</name>
    <dbReference type="NCBI Taxonomy" id="1033008"/>
    <lineage>
        <taxon>Eukaryota</taxon>
        <taxon>Fungi</taxon>
        <taxon>Dikarya</taxon>
        <taxon>Basidiomycota</taxon>
        <taxon>Agaricomycotina</taxon>
        <taxon>Agaricomycetes</taxon>
        <taxon>Agaricomycetidae</taxon>
        <taxon>Agaricales</taxon>
        <taxon>Marasmiineae</taxon>
        <taxon>Mycenaceae</taxon>
        <taxon>Mycena</taxon>
    </lineage>
</organism>
<sequence length="114" mass="12666">MFEYIQSSIGDLEREMQRIEKATQRKARRRCSDRLGSHLGTDQAARSLKHVGHATRAGTSKDARSVATEAVTKAYYFSKRPFVQINASLVIASINGAGGLPDTRRRETPENLGF</sequence>
<reference evidence="2" key="1">
    <citation type="submission" date="2023-03" db="EMBL/GenBank/DDBJ databases">
        <title>Massive genome expansion in bonnet fungi (Mycena s.s.) driven by repeated elements and novel gene families across ecological guilds.</title>
        <authorList>
            <consortium name="Lawrence Berkeley National Laboratory"/>
            <person name="Harder C.B."/>
            <person name="Miyauchi S."/>
            <person name="Viragh M."/>
            <person name="Kuo A."/>
            <person name="Thoen E."/>
            <person name="Andreopoulos B."/>
            <person name="Lu D."/>
            <person name="Skrede I."/>
            <person name="Drula E."/>
            <person name="Henrissat B."/>
            <person name="Morin E."/>
            <person name="Kohler A."/>
            <person name="Barry K."/>
            <person name="LaButti K."/>
            <person name="Morin E."/>
            <person name="Salamov A."/>
            <person name="Lipzen A."/>
            <person name="Mereny Z."/>
            <person name="Hegedus B."/>
            <person name="Baldrian P."/>
            <person name="Stursova M."/>
            <person name="Weitz H."/>
            <person name="Taylor A."/>
            <person name="Grigoriev I.V."/>
            <person name="Nagy L.G."/>
            <person name="Martin F."/>
            <person name="Kauserud H."/>
        </authorList>
    </citation>
    <scope>NUCLEOTIDE SEQUENCE</scope>
    <source>
        <strain evidence="2">CBHHK002</strain>
    </source>
</reference>
<gene>
    <name evidence="2" type="ORF">DFH08DRAFT_799806</name>
</gene>
<dbReference type="EMBL" id="JARIHO010000004">
    <property type="protein sequence ID" value="KAJ7362785.1"/>
    <property type="molecule type" value="Genomic_DNA"/>
</dbReference>